<sequence>MFSRAAAWTFHLTTTHTARATAMTNMKKFIVVFKDGVSKQVIDDRANEIIAAGGKIVHRYEPDVLNGFSAALPVGDAELWRSNLESNFQSDIDSIETYSCLRERLLLSDCVFKWVVPQRTLECIVVSNVAVQLTQHHVISSSSLSTVMGYTYSFGLWTFLVLIVALYLLFTGSGEAFNVGRFLEETSPYAWAMIGIGLCIGLSVMGAGWGIFVTGASILGGGVRAPRIRTKNLISIIFCEVVAIYGVIMAIVYSQKVNQNIPEDQLYTRENYFTGFALFWGGLTVGLCNLLCGVSVGITGSNAALADAADPSLFVKVLIVEIFGSIMGLFGLIVGLLMVQKADDFKSPSPSLLMQ</sequence>
<dbReference type="Gene3D" id="1.20.120.610">
    <property type="entry name" value="lithium bound rotor ring of v- atpase"/>
    <property type="match status" value="1"/>
</dbReference>
<comment type="function">
    <text evidence="11">Proton-conducting pore forming of the V0 complex of vacuolar(H+)-ATPase (V-ATPase), a multisubunit enzyme composed of a peripheral complex (V1) that hydrolyzes ATP and a membrane integral complex (V0) that translocates protons. V-ATPase is responsible for acidifying and maintaining the pH of intracellular compartments.</text>
</comment>
<dbReference type="GO" id="GO:0033179">
    <property type="term" value="C:proton-transporting V-type ATPase, V0 domain"/>
    <property type="evidence" value="ECO:0007669"/>
    <property type="project" value="InterPro"/>
</dbReference>
<evidence type="ECO:0000313" key="13">
    <source>
        <dbReference type="EMBL" id="KAB5592592.1"/>
    </source>
</evidence>
<dbReference type="FunFam" id="1.20.120.610:FF:000002">
    <property type="entry name" value="V-type proton ATPase proteolipid subunit"/>
    <property type="match status" value="1"/>
</dbReference>
<name>A0A5N5QLD9_9AGAM</name>
<dbReference type="SUPFAM" id="SSF54897">
    <property type="entry name" value="Protease propeptides/inhibitors"/>
    <property type="match status" value="1"/>
</dbReference>
<organism evidence="13 14">
    <name type="scientific">Ceratobasidium theobromae</name>
    <dbReference type="NCBI Taxonomy" id="1582974"/>
    <lineage>
        <taxon>Eukaryota</taxon>
        <taxon>Fungi</taxon>
        <taxon>Dikarya</taxon>
        <taxon>Basidiomycota</taxon>
        <taxon>Agaricomycotina</taxon>
        <taxon>Agaricomycetes</taxon>
        <taxon>Cantharellales</taxon>
        <taxon>Ceratobasidiaceae</taxon>
        <taxon>Ceratobasidium</taxon>
    </lineage>
</organism>
<dbReference type="CDD" id="cd18178">
    <property type="entry name" value="ATP-synt_Vo_c_ATP6F_rpt2"/>
    <property type="match status" value="1"/>
</dbReference>
<evidence type="ECO:0000256" key="8">
    <source>
        <dbReference type="ARBA" id="ARBA00023136"/>
    </source>
</evidence>
<feature type="transmembrane region" description="Helical" evidence="11">
    <location>
        <begin position="191"/>
        <end position="213"/>
    </location>
</feature>
<keyword evidence="8 11" id="KW-0472">Membrane</keyword>
<evidence type="ECO:0000256" key="10">
    <source>
        <dbReference type="ARBA" id="ARBA00046480"/>
    </source>
</evidence>
<dbReference type="Gene3D" id="3.30.70.80">
    <property type="entry name" value="Peptidase S8 propeptide/proteinase inhibitor I9"/>
    <property type="match status" value="1"/>
</dbReference>
<evidence type="ECO:0000256" key="7">
    <source>
        <dbReference type="ARBA" id="ARBA00023065"/>
    </source>
</evidence>
<dbReference type="InterPro" id="IPR035921">
    <property type="entry name" value="F/V-ATP_Csub_sf"/>
</dbReference>
<keyword evidence="4 11" id="KW-0812">Transmembrane</keyword>
<evidence type="ECO:0000256" key="9">
    <source>
        <dbReference type="ARBA" id="ARBA00045519"/>
    </source>
</evidence>
<feature type="domain" description="V-ATPase proteolipid subunit C-like" evidence="12">
    <location>
        <begin position="194"/>
        <end position="252"/>
    </location>
</feature>
<dbReference type="GO" id="GO:0046961">
    <property type="term" value="F:proton-transporting ATPase activity, rotational mechanism"/>
    <property type="evidence" value="ECO:0007669"/>
    <property type="project" value="InterPro"/>
</dbReference>
<protein>
    <submittedName>
        <fullName evidence="13">V-type H+-transporting ATPase 21kDa proteolipid subunit</fullName>
    </submittedName>
</protein>
<keyword evidence="5" id="KW-0375">Hydrogen ion transport</keyword>
<keyword evidence="3 11" id="KW-0813">Transport</keyword>
<keyword evidence="6 11" id="KW-1133">Transmembrane helix</keyword>
<feature type="domain" description="V-ATPase proteolipid subunit C-like" evidence="12">
    <location>
        <begin position="280"/>
        <end position="338"/>
    </location>
</feature>
<comment type="caution">
    <text evidence="11">Lacks conserved residue(s) required for the propagation of feature annotation.</text>
</comment>
<keyword evidence="7 11" id="KW-0406">Ion transport</keyword>
<dbReference type="InterPro" id="IPR002379">
    <property type="entry name" value="ATPase_proteolipid_c-like_dom"/>
</dbReference>
<comment type="caution">
    <text evidence="13">The sequence shown here is derived from an EMBL/GenBank/DDBJ whole genome shotgun (WGS) entry which is preliminary data.</text>
</comment>
<feature type="transmembrane region" description="Helical" evidence="11">
    <location>
        <begin position="233"/>
        <end position="253"/>
    </location>
</feature>
<reference evidence="13 14" key="1">
    <citation type="journal article" date="2019" name="Fungal Biol. Biotechnol.">
        <title>Draft genome sequence of fastidious pathogen Ceratobasidium theobromae, which causes vascular-streak dieback in Theobroma cacao.</title>
        <authorList>
            <person name="Ali S.S."/>
            <person name="Asman A."/>
            <person name="Shao J."/>
            <person name="Firmansyah A.P."/>
            <person name="Susilo A.W."/>
            <person name="Rosmana A."/>
            <person name="McMahon P."/>
            <person name="Junaid M."/>
            <person name="Guest D."/>
            <person name="Kheng T.Y."/>
            <person name="Meinhardt L.W."/>
            <person name="Bailey B.A."/>
        </authorList>
    </citation>
    <scope>NUCLEOTIDE SEQUENCE [LARGE SCALE GENOMIC DNA]</scope>
    <source>
        <strain evidence="13 14">CT2</strain>
    </source>
</reference>
<evidence type="ECO:0000313" key="14">
    <source>
        <dbReference type="Proteomes" id="UP000383932"/>
    </source>
</evidence>
<comment type="subcellular location">
    <subcellularLocation>
        <location evidence="1">Membrane</location>
        <topology evidence="1">Multi-pass membrane protein</topology>
    </subcellularLocation>
</comment>
<evidence type="ECO:0000256" key="6">
    <source>
        <dbReference type="ARBA" id="ARBA00022989"/>
    </source>
</evidence>
<evidence type="ECO:0000256" key="1">
    <source>
        <dbReference type="ARBA" id="ARBA00004141"/>
    </source>
</evidence>
<dbReference type="PRINTS" id="PR00122">
    <property type="entry name" value="VACATPASE"/>
</dbReference>
<comment type="similarity">
    <text evidence="2 11">Belongs to the V-ATPase proteolipid subunit family.</text>
</comment>
<dbReference type="AlphaFoldDB" id="A0A5N5QLD9"/>
<evidence type="ECO:0000256" key="11">
    <source>
        <dbReference type="RuleBase" id="RU363060"/>
    </source>
</evidence>
<evidence type="ECO:0000256" key="2">
    <source>
        <dbReference type="ARBA" id="ARBA00007296"/>
    </source>
</evidence>
<feature type="transmembrane region" description="Helical" evidence="11">
    <location>
        <begin position="273"/>
        <end position="298"/>
    </location>
</feature>
<feature type="transmembrane region" description="Helical" evidence="11">
    <location>
        <begin position="150"/>
        <end position="170"/>
    </location>
</feature>
<dbReference type="PANTHER" id="PTHR10263">
    <property type="entry name" value="V-TYPE PROTON ATPASE PROTEOLIPID SUBUNIT"/>
    <property type="match status" value="1"/>
</dbReference>
<dbReference type="InterPro" id="IPR037045">
    <property type="entry name" value="S8pro/Inhibitor_I9_sf"/>
</dbReference>
<dbReference type="Pfam" id="PF00137">
    <property type="entry name" value="ATP-synt_C"/>
    <property type="match status" value="2"/>
</dbReference>
<dbReference type="Proteomes" id="UP000383932">
    <property type="component" value="Unassembled WGS sequence"/>
</dbReference>
<dbReference type="CDD" id="cd18177">
    <property type="entry name" value="ATP-synt_Vo_c_ATP6F_rpt1"/>
    <property type="match status" value="1"/>
</dbReference>
<dbReference type="EMBL" id="SSOP01000060">
    <property type="protein sequence ID" value="KAB5592592.1"/>
    <property type="molecule type" value="Genomic_DNA"/>
</dbReference>
<gene>
    <name evidence="13" type="ORF">CTheo_3987</name>
</gene>
<comment type="function">
    <text evidence="9">Proton-conducting pore forming subunit of the V0 complex of vacuolar(H+)-ATPase (V-ATPase), a multisubunit enzyme composed of a peripheral complex (V1) that hydrolyzes ATP and a membrane integral complex (V0) that translocates protons. V-ATPase is responsible for acidifying and maintaining the pH of intracellular compartments.</text>
</comment>
<keyword evidence="14" id="KW-1185">Reference proteome</keyword>
<feature type="transmembrane region" description="Helical" evidence="11">
    <location>
        <begin position="318"/>
        <end position="339"/>
    </location>
</feature>
<dbReference type="SUPFAM" id="SSF81333">
    <property type="entry name" value="F1F0 ATP synthase subunit C"/>
    <property type="match status" value="2"/>
</dbReference>
<accession>A0A5N5QLD9</accession>
<dbReference type="InterPro" id="IPR000245">
    <property type="entry name" value="ATPase_proteolipid_csu"/>
</dbReference>
<evidence type="ECO:0000259" key="12">
    <source>
        <dbReference type="Pfam" id="PF00137"/>
    </source>
</evidence>
<dbReference type="GO" id="GO:0005774">
    <property type="term" value="C:vacuolar membrane"/>
    <property type="evidence" value="ECO:0007669"/>
    <property type="project" value="UniProtKB-ARBA"/>
</dbReference>
<dbReference type="OrthoDB" id="10264021at2759"/>
<evidence type="ECO:0000256" key="5">
    <source>
        <dbReference type="ARBA" id="ARBA00022781"/>
    </source>
</evidence>
<evidence type="ECO:0000256" key="4">
    <source>
        <dbReference type="ARBA" id="ARBA00022692"/>
    </source>
</evidence>
<evidence type="ECO:0000256" key="3">
    <source>
        <dbReference type="ARBA" id="ARBA00022448"/>
    </source>
</evidence>
<proteinExistence type="inferred from homology"/>
<comment type="subunit">
    <text evidence="10 11">V-ATPase is a heteromultimeric enzyme composed of a peripheral catalytic V1 complex (components A to H) attached to an integral membrane V0 proton pore complex (components: a, c, c', c'', d, e, f and VOA1). The decameric c-ring forms the proton-conducting pore, and is composed of eight proteolipid subunits c, one subunit c' and one subunit c''.</text>
</comment>